<proteinExistence type="predicted"/>
<evidence type="ECO:0000256" key="1">
    <source>
        <dbReference type="SAM" id="MobiDB-lite"/>
    </source>
</evidence>
<dbReference type="EMBL" id="MCGQ01000019">
    <property type="protein sequence ID" value="OXY93444.1"/>
    <property type="molecule type" value="Genomic_DNA"/>
</dbReference>
<dbReference type="AlphaFoldDB" id="A0A233SCQ7"/>
<dbReference type="Proteomes" id="UP000215483">
    <property type="component" value="Unassembled WGS sequence"/>
</dbReference>
<evidence type="ECO:0000313" key="2">
    <source>
        <dbReference type="EMBL" id="OXY93444.1"/>
    </source>
</evidence>
<sequence length="196" mass="22272">MLWILAYQAQSRRIPQHQAVRVLTCAREGQQSYCSTDIGFGEVAEPGTQVLPDLAQAHTRHGRYVAEELLSIGSCRALQDANRWRFLLDLRAFLLRPKNSDSLILVSMRPMPLALARDAKEIREVEMCDKRTPPLGSKPAKFFRRNAWQKGSASYPFAKERVEQQAHQIGRPAIGHPEWAPPRTGYRPLEMESLPV</sequence>
<name>A0A233SCQ7_STRDA</name>
<keyword evidence="3" id="KW-1185">Reference proteome</keyword>
<comment type="caution">
    <text evidence="2">The sequence shown here is derived from an EMBL/GenBank/DDBJ whole genome shotgun (WGS) entry which is preliminary data.</text>
</comment>
<gene>
    <name evidence="2" type="ORF">BEK98_22285</name>
</gene>
<organism evidence="2 3">
    <name type="scientific">Streptomyces diastatochromogenes</name>
    <dbReference type="NCBI Taxonomy" id="42236"/>
    <lineage>
        <taxon>Bacteria</taxon>
        <taxon>Bacillati</taxon>
        <taxon>Actinomycetota</taxon>
        <taxon>Actinomycetes</taxon>
        <taxon>Kitasatosporales</taxon>
        <taxon>Streptomycetaceae</taxon>
        <taxon>Streptomyces</taxon>
    </lineage>
</organism>
<evidence type="ECO:0000313" key="3">
    <source>
        <dbReference type="Proteomes" id="UP000215483"/>
    </source>
</evidence>
<feature type="region of interest" description="Disordered" evidence="1">
    <location>
        <begin position="173"/>
        <end position="196"/>
    </location>
</feature>
<reference evidence="2 3" key="1">
    <citation type="submission" date="2016-07" db="EMBL/GenBank/DDBJ databases">
        <title>Draft genome of Streptomyces diastatochromogenes.</title>
        <authorList>
            <person name="Podduturi R."/>
            <person name="Lukassen M.B."/>
            <person name="Clausen N."/>
            <person name="Nielsen J.L."/>
            <person name="Jorgensen N.O."/>
        </authorList>
    </citation>
    <scope>NUCLEOTIDE SEQUENCE [LARGE SCALE GENOMIC DNA]</scope>
    <source>
        <strain evidence="2 3">DSM 40608</strain>
    </source>
</reference>
<protein>
    <submittedName>
        <fullName evidence="2">Uncharacterized protein</fullName>
    </submittedName>
</protein>
<accession>A0A233SCQ7</accession>